<reference evidence="1" key="1">
    <citation type="journal article" date="2023" name="Mol. Phylogenet. Evol.">
        <title>Genome-scale phylogeny and comparative genomics of the fungal order Sordariales.</title>
        <authorList>
            <person name="Hensen N."/>
            <person name="Bonometti L."/>
            <person name="Westerberg I."/>
            <person name="Brannstrom I.O."/>
            <person name="Guillou S."/>
            <person name="Cros-Aarteil S."/>
            <person name="Calhoun S."/>
            <person name="Haridas S."/>
            <person name="Kuo A."/>
            <person name="Mondo S."/>
            <person name="Pangilinan J."/>
            <person name="Riley R."/>
            <person name="LaButti K."/>
            <person name="Andreopoulos B."/>
            <person name="Lipzen A."/>
            <person name="Chen C."/>
            <person name="Yan M."/>
            <person name="Daum C."/>
            <person name="Ng V."/>
            <person name="Clum A."/>
            <person name="Steindorff A."/>
            <person name="Ohm R.A."/>
            <person name="Martin F."/>
            <person name="Silar P."/>
            <person name="Natvig D.O."/>
            <person name="Lalanne C."/>
            <person name="Gautier V."/>
            <person name="Ament-Velasquez S.L."/>
            <person name="Kruys A."/>
            <person name="Hutchinson M.I."/>
            <person name="Powell A.J."/>
            <person name="Barry K."/>
            <person name="Miller A.N."/>
            <person name="Grigoriev I.V."/>
            <person name="Debuchy R."/>
            <person name="Gladieux P."/>
            <person name="Hiltunen Thoren M."/>
            <person name="Johannesson H."/>
        </authorList>
    </citation>
    <scope>NUCLEOTIDE SEQUENCE</scope>
    <source>
        <strain evidence="1">CBS 315.58</strain>
    </source>
</reference>
<evidence type="ECO:0000313" key="2">
    <source>
        <dbReference type="Proteomes" id="UP001303160"/>
    </source>
</evidence>
<dbReference type="AlphaFoldDB" id="A0AAN6XVQ0"/>
<evidence type="ECO:0000313" key="1">
    <source>
        <dbReference type="EMBL" id="KAK4204567.1"/>
    </source>
</evidence>
<proteinExistence type="predicted"/>
<organism evidence="1 2">
    <name type="scientific">Triangularia verruculosa</name>
    <dbReference type="NCBI Taxonomy" id="2587418"/>
    <lineage>
        <taxon>Eukaryota</taxon>
        <taxon>Fungi</taxon>
        <taxon>Dikarya</taxon>
        <taxon>Ascomycota</taxon>
        <taxon>Pezizomycotina</taxon>
        <taxon>Sordariomycetes</taxon>
        <taxon>Sordariomycetidae</taxon>
        <taxon>Sordariales</taxon>
        <taxon>Podosporaceae</taxon>
        <taxon>Triangularia</taxon>
    </lineage>
</organism>
<keyword evidence="2" id="KW-1185">Reference proteome</keyword>
<name>A0AAN6XVQ0_9PEZI</name>
<comment type="caution">
    <text evidence="1">The sequence shown here is derived from an EMBL/GenBank/DDBJ whole genome shotgun (WGS) entry which is preliminary data.</text>
</comment>
<gene>
    <name evidence="1" type="ORF">QBC40DRAFT_164443</name>
</gene>
<dbReference type="Proteomes" id="UP001303160">
    <property type="component" value="Unassembled WGS sequence"/>
</dbReference>
<accession>A0AAN6XVQ0</accession>
<sequence length="427" mass="47210">MSSVPTYFDALITFVLNRSAGAERSNDVDRESTALALRTYLNTISHGLPDPLCQIQGKGKSVSLEEVIDLEPSSLHYSENNGRKPARKPRTPSLSSVLIFKAHPCPECRPPSSCPNSNIITLSHPDAGPFANLATSAHAIDLTVRTWVTSIFPHDFSWTSPLSKTIPPTQQATLFSLITLSYHTWSLRRSMHNLGKHLKCITSAMVAFSTSLSFLLGVLVDIAESHGSVFPSDLPFSFTPADGTSYLFPGTRSRNTRLQPPRDHYLDLLSKLDHLLTTLSNLDSFLSSTLPNSISLALMSCGSLATAAKSSPHLPQSSLCQARLEQVGEMLAKMDLALSTDVKVYVKRFQSLAQAVKVKQLQGWDFSNDRLTQSNVRYYAKSLIQVFGDVQKQTFGKKGWMAELHEENDRLKKGVVKGYLKLRTEDR</sequence>
<protein>
    <submittedName>
        <fullName evidence="1">Uncharacterized protein</fullName>
    </submittedName>
</protein>
<reference evidence="1" key="2">
    <citation type="submission" date="2023-05" db="EMBL/GenBank/DDBJ databases">
        <authorList>
            <consortium name="Lawrence Berkeley National Laboratory"/>
            <person name="Steindorff A."/>
            <person name="Hensen N."/>
            <person name="Bonometti L."/>
            <person name="Westerberg I."/>
            <person name="Brannstrom I.O."/>
            <person name="Guillou S."/>
            <person name="Cros-Aarteil S."/>
            <person name="Calhoun S."/>
            <person name="Haridas S."/>
            <person name="Kuo A."/>
            <person name="Mondo S."/>
            <person name="Pangilinan J."/>
            <person name="Riley R."/>
            <person name="Labutti K."/>
            <person name="Andreopoulos B."/>
            <person name="Lipzen A."/>
            <person name="Chen C."/>
            <person name="Yanf M."/>
            <person name="Daum C."/>
            <person name="Ng V."/>
            <person name="Clum A."/>
            <person name="Ohm R."/>
            <person name="Martin F."/>
            <person name="Silar P."/>
            <person name="Natvig D."/>
            <person name="Lalanne C."/>
            <person name="Gautier V."/>
            <person name="Ament-Velasquez S.L."/>
            <person name="Kruys A."/>
            <person name="Hutchinson M.I."/>
            <person name="Powell A.J."/>
            <person name="Barry K."/>
            <person name="Miller A.N."/>
            <person name="Grigoriev I.V."/>
            <person name="Debuchy R."/>
            <person name="Gladieux P."/>
            <person name="Thoren M.H."/>
            <person name="Johannesson H."/>
        </authorList>
    </citation>
    <scope>NUCLEOTIDE SEQUENCE</scope>
    <source>
        <strain evidence="1">CBS 315.58</strain>
    </source>
</reference>
<dbReference type="EMBL" id="MU863881">
    <property type="protein sequence ID" value="KAK4204567.1"/>
    <property type="molecule type" value="Genomic_DNA"/>
</dbReference>